<gene>
    <name evidence="1" type="ORF">S01H1_55654</name>
</gene>
<protein>
    <submittedName>
        <fullName evidence="1">Uncharacterized protein</fullName>
    </submittedName>
</protein>
<accession>X0W6Z7</accession>
<dbReference type="AlphaFoldDB" id="X0W6Z7"/>
<comment type="caution">
    <text evidence="1">The sequence shown here is derived from an EMBL/GenBank/DDBJ whole genome shotgun (WGS) entry which is preliminary data.</text>
</comment>
<reference evidence="1" key="1">
    <citation type="journal article" date="2014" name="Front. Microbiol.">
        <title>High frequency of phylogenetically diverse reductive dehalogenase-homologous genes in deep subseafloor sedimentary metagenomes.</title>
        <authorList>
            <person name="Kawai M."/>
            <person name="Futagami T."/>
            <person name="Toyoda A."/>
            <person name="Takaki Y."/>
            <person name="Nishi S."/>
            <person name="Hori S."/>
            <person name="Arai W."/>
            <person name="Tsubouchi T."/>
            <person name="Morono Y."/>
            <person name="Uchiyama I."/>
            <person name="Ito T."/>
            <person name="Fujiyama A."/>
            <person name="Inagaki F."/>
            <person name="Takami H."/>
        </authorList>
    </citation>
    <scope>NUCLEOTIDE SEQUENCE</scope>
    <source>
        <strain evidence="1">Expedition CK06-06</strain>
    </source>
</reference>
<dbReference type="EMBL" id="BARS01036189">
    <property type="protein sequence ID" value="GAG26699.1"/>
    <property type="molecule type" value="Genomic_DNA"/>
</dbReference>
<name>X0W6Z7_9ZZZZ</name>
<proteinExistence type="predicted"/>
<evidence type="ECO:0000313" key="1">
    <source>
        <dbReference type="EMBL" id="GAG26699.1"/>
    </source>
</evidence>
<organism evidence="1">
    <name type="scientific">marine sediment metagenome</name>
    <dbReference type="NCBI Taxonomy" id="412755"/>
    <lineage>
        <taxon>unclassified sequences</taxon>
        <taxon>metagenomes</taxon>
        <taxon>ecological metagenomes</taxon>
    </lineage>
</organism>
<sequence>MLHTEYKHNIDKKISRMTFYDDDVELAWYEFDNNVITLSDRSPVTVTPEWGTNKDIKEWLDFLSSCGGRLGLDGGEVRDGYTYGIQVDGDGVTGKIEADGNTIGEWGWTASSGELSIDARSECELNFAELRSFVQWMLHFQYCVQNFGE</sequence>